<dbReference type="InterPro" id="IPR016181">
    <property type="entry name" value="Acyl_CoA_acyltransferase"/>
</dbReference>
<dbReference type="PANTHER" id="PTHR37817">
    <property type="entry name" value="N-ACETYLTRANSFERASE EIS"/>
    <property type="match status" value="1"/>
</dbReference>
<accession>A0A4R7ZRI2</accession>
<dbReference type="GO" id="GO:0034069">
    <property type="term" value="F:aminoglycoside N-acetyltransferase activity"/>
    <property type="evidence" value="ECO:0007669"/>
    <property type="project" value="TreeGrafter"/>
</dbReference>
<gene>
    <name evidence="2" type="ORF">EDD63_11239</name>
</gene>
<dbReference type="PROSITE" id="PS51186">
    <property type="entry name" value="GNAT"/>
    <property type="match status" value="1"/>
</dbReference>
<feature type="domain" description="N-acetyltransferase" evidence="1">
    <location>
        <begin position="1"/>
        <end position="144"/>
    </location>
</feature>
<keyword evidence="3" id="KW-1185">Reference proteome</keyword>
<dbReference type="AlphaFoldDB" id="A0A4R7ZRI2"/>
<protein>
    <submittedName>
        <fullName evidence="2">Sterol carrier protein</fullName>
    </submittedName>
</protein>
<dbReference type="Proteomes" id="UP000294743">
    <property type="component" value="Unassembled WGS sequence"/>
</dbReference>
<dbReference type="RefSeq" id="WP_134169124.1">
    <property type="nucleotide sequence ID" value="NZ_SODD01000012.1"/>
</dbReference>
<dbReference type="OrthoDB" id="9804948at2"/>
<dbReference type="EMBL" id="SODD01000012">
    <property type="protein sequence ID" value="TDW20573.1"/>
    <property type="molecule type" value="Genomic_DNA"/>
</dbReference>
<dbReference type="InterPro" id="IPR000182">
    <property type="entry name" value="GNAT_dom"/>
</dbReference>
<sequence length="304" mass="36225">MVEIATEKEKEELLLLNVQNHPAKDQVFFEQYFQDQFSRNKTYFLENDTRIYATMSFQEHPLRFQDKVLLCSYVFGVATHVDYRNQGAMSELMHYVLDECSQNYLLTFIEAYNPKIYEKYGFRTVSYRKKLHLSQKDIRIKDLKGISTHVDIDVMVYLYQEFAKRFDCYYIRDREYYLRYVEAIEKNGGAICMCYDEENQPLGYAVSYEKGDVIEVDEVIYLDSHTLSKLLRYSLQDKENIIVEVSSNERIEKIYKNIVPRTTSCVMARINNVPLYEKLYDVKIRSVDEAFYKLKKPVLLDEKC</sequence>
<evidence type="ECO:0000313" key="3">
    <source>
        <dbReference type="Proteomes" id="UP000294743"/>
    </source>
</evidence>
<dbReference type="Gene3D" id="3.40.630.30">
    <property type="match status" value="2"/>
</dbReference>
<comment type="caution">
    <text evidence="2">The sequence shown here is derived from an EMBL/GenBank/DDBJ whole genome shotgun (WGS) entry which is preliminary data.</text>
</comment>
<dbReference type="PANTHER" id="PTHR37817:SF1">
    <property type="entry name" value="N-ACETYLTRANSFERASE EIS"/>
    <property type="match status" value="1"/>
</dbReference>
<evidence type="ECO:0000313" key="2">
    <source>
        <dbReference type="EMBL" id="TDW20573.1"/>
    </source>
</evidence>
<dbReference type="GO" id="GO:0030649">
    <property type="term" value="P:aminoglycoside antibiotic catabolic process"/>
    <property type="evidence" value="ECO:0007669"/>
    <property type="project" value="TreeGrafter"/>
</dbReference>
<reference evidence="2 3" key="1">
    <citation type="submission" date="2019-03" db="EMBL/GenBank/DDBJ databases">
        <title>Genomic Encyclopedia of Type Strains, Phase IV (KMG-IV): sequencing the most valuable type-strain genomes for metagenomic binning, comparative biology and taxonomic classification.</title>
        <authorList>
            <person name="Goeker M."/>
        </authorList>
    </citation>
    <scope>NUCLEOTIDE SEQUENCE [LARGE SCALE GENOMIC DNA]</scope>
    <source>
        <strain evidence="2 3">DSM 28867</strain>
    </source>
</reference>
<dbReference type="Pfam" id="PF13527">
    <property type="entry name" value="Acetyltransf_9"/>
    <property type="match status" value="1"/>
</dbReference>
<organism evidence="2 3">
    <name type="scientific">Breznakia blatticola</name>
    <dbReference type="NCBI Taxonomy" id="1754012"/>
    <lineage>
        <taxon>Bacteria</taxon>
        <taxon>Bacillati</taxon>
        <taxon>Bacillota</taxon>
        <taxon>Erysipelotrichia</taxon>
        <taxon>Erysipelotrichales</taxon>
        <taxon>Erysipelotrichaceae</taxon>
        <taxon>Breznakia</taxon>
    </lineage>
</organism>
<dbReference type="SUPFAM" id="SSF55729">
    <property type="entry name" value="Acyl-CoA N-acyltransferases (Nat)"/>
    <property type="match status" value="1"/>
</dbReference>
<name>A0A4R7ZRI2_9FIRM</name>
<proteinExistence type="predicted"/>
<evidence type="ECO:0000259" key="1">
    <source>
        <dbReference type="PROSITE" id="PS51186"/>
    </source>
</evidence>
<dbReference type="InterPro" id="IPR051554">
    <property type="entry name" value="Acetyltransferase_Eis"/>
</dbReference>